<accession>A0ABQ7SUG7</accession>
<evidence type="ECO:0000313" key="5">
    <source>
        <dbReference type="EMBL" id="KAH0620944.1"/>
    </source>
</evidence>
<dbReference type="PANTHER" id="PTHR23287">
    <property type="entry name" value="RUBY-EYE2-LIKE PROTEIN"/>
    <property type="match status" value="1"/>
</dbReference>
<dbReference type="PANTHER" id="PTHR23287:SF18">
    <property type="entry name" value="BLOC-2 COMPLEX MEMBER HPS5"/>
    <property type="match status" value="1"/>
</dbReference>
<dbReference type="Proteomes" id="UP000826234">
    <property type="component" value="Unassembled WGS sequence"/>
</dbReference>
<name>A0ABQ7SUG7_PHRPL</name>
<dbReference type="SUPFAM" id="SSF50978">
    <property type="entry name" value="WD40 repeat-like"/>
    <property type="match status" value="1"/>
</dbReference>
<evidence type="ECO:0000259" key="3">
    <source>
        <dbReference type="Pfam" id="PF23756"/>
    </source>
</evidence>
<evidence type="ECO:0000256" key="2">
    <source>
        <dbReference type="PIRNR" id="PIRNR037475"/>
    </source>
</evidence>
<comment type="function">
    <text evidence="2">May regulate the synthesis and function of lysosomes and of highly specialized organelles, such as melanosomes and platelet dense granules.</text>
</comment>
<keyword evidence="2" id="KW-0963">Cytoplasm</keyword>
<comment type="caution">
    <text evidence="5">The sequence shown here is derived from an EMBL/GenBank/DDBJ whole genome shotgun (WGS) entry which is preliminary data.</text>
</comment>
<dbReference type="Pfam" id="PF23756">
    <property type="entry name" value="Beta-prop_HPS5"/>
    <property type="match status" value="1"/>
</dbReference>
<dbReference type="PIRSF" id="PIRSF037475">
    <property type="entry name" value="BLOC-2_complex_Hps5"/>
    <property type="match status" value="1"/>
</dbReference>
<gene>
    <name evidence="5" type="ORF">JD844_021861</name>
</gene>
<evidence type="ECO:0000259" key="4">
    <source>
        <dbReference type="Pfam" id="PF23758"/>
    </source>
</evidence>
<proteinExistence type="inferred from homology"/>
<dbReference type="Pfam" id="PF23758">
    <property type="entry name" value="TPR_HPS5"/>
    <property type="match status" value="1"/>
</dbReference>
<keyword evidence="6" id="KW-1185">Reference proteome</keyword>
<dbReference type="Gene3D" id="2.130.10.10">
    <property type="entry name" value="YVTN repeat-like/Quinoprotein amine dehydrogenase"/>
    <property type="match status" value="1"/>
</dbReference>
<dbReference type="InterPro" id="IPR036322">
    <property type="entry name" value="WD40_repeat_dom_sf"/>
</dbReference>
<evidence type="ECO:0000313" key="6">
    <source>
        <dbReference type="Proteomes" id="UP000826234"/>
    </source>
</evidence>
<protein>
    <recommendedName>
        <fullName evidence="2">Hermansky-Pudlak syndrome 5 protein homolog</fullName>
    </recommendedName>
</protein>
<evidence type="ECO:0000256" key="1">
    <source>
        <dbReference type="ARBA" id="ARBA00010697"/>
    </source>
</evidence>
<sequence length="1125" mass="127843">MKRRPSPGGHSVPYVPVMSLPVIPESYSHVLAEFEYLGPLLSVLRMDSSRLKEGAISRIAFGVHDEDYVAVATSQGLIVVWELNQERRGKPERVYVSSEHKGKKVTALCWDTNALRVFVGDHVGKVSAIKINTSKQGKATTTFVMFPVQIVTTVDSRVVQLDYLDGRLLISSLTRCYLCDTEREKFWKIGNKERDGEYGACFFPVGRTCGYQQSLIYCARPSSRMWEVNFEGEVLSTHQFKQLLSSPPLPIVTLREDLEYTVSACSPQSLAFPRLLYLSDHCVVTWTERGIYIFLPQNVQVLLWSEIKDVQDIAIHKNELFCLHTSGKVSHLSLLPVEKCIERLLRRSCWSLAAKICCLFQNSVVLCRARKALPVDKLEHLKSQLDLSTQSDIIAQLEELISKLEPLDSACSSRRSSISSHESFNILDSGIYRVISRRGSQSDEDTCSLHSQTLSEEERLKEFHTHQEEEHFEPDNVSHASVVVDTDRNETFLPFSIPLSFRSPSPLVSLQAVKDSVSSFVRKTTEKIEKIGTHVNPDRIRQDIKDEEELPEVTANMLAQPQEEEVELQNLPTDEDPLKDLRAITAETLIRLQDPQVLLQPQFLREVLMEWLPFLEESFRFSTATILDNGSSEIHREVPLQVEEKQTFQGDKESDHCNESVGQEQKQLSGINYETNDVPKEVAEILEENAKPVSSTQTDGILCKETTGSEMAFNQSFKIFPPCFIAQNIQKDLVELTTLCFELNLYECSQIIDEQCVQPEASCALACRFIKKYFFLLDLERLKNCILTCHSDHPKVWETYMQGLKGNLFKQLILKTVVYDMQLLVSELTLTSPVTMSLENGDMFKTLKLVVDLGPWDAPVLLAHAQRLYERFGETALRPLIKFYPSILPSDIKQICKNKPEHFLAYLDSLIKSKPEDERLSFLRSLLYPESLQLDWLCLAVSHDAPQKASTMDSQGNPWPRSHLFTWGYNQLILLLLKLPADIITKEKIFDICKSYGFWSGYLSLCLELNRRTEALTNIVHLDDMNLLDREHGAVPETVEEWKFLLCLIKSHRSSVFQPVMQNGGTSNNSTPDWSNSVTIENVSLLLARLIGPDCALQLLQECGLMDELSERFAKSPDSIHAGKM</sequence>
<feature type="domain" description="HPS5 TPR" evidence="4">
    <location>
        <begin position="717"/>
        <end position="1116"/>
    </location>
</feature>
<organism evidence="5 6">
    <name type="scientific">Phrynosoma platyrhinos</name>
    <name type="common">Desert horned lizard</name>
    <dbReference type="NCBI Taxonomy" id="52577"/>
    <lineage>
        <taxon>Eukaryota</taxon>
        <taxon>Metazoa</taxon>
        <taxon>Chordata</taxon>
        <taxon>Craniata</taxon>
        <taxon>Vertebrata</taxon>
        <taxon>Euteleostomi</taxon>
        <taxon>Lepidosauria</taxon>
        <taxon>Squamata</taxon>
        <taxon>Bifurcata</taxon>
        <taxon>Unidentata</taxon>
        <taxon>Episquamata</taxon>
        <taxon>Toxicofera</taxon>
        <taxon>Iguania</taxon>
        <taxon>Phrynosomatidae</taxon>
        <taxon>Phrynosomatinae</taxon>
        <taxon>Phrynosoma</taxon>
    </lineage>
</organism>
<reference evidence="5 6" key="1">
    <citation type="journal article" date="2022" name="Gigascience">
        <title>A chromosome-level genome assembly and annotation of the desert horned lizard, Phrynosoma platyrhinos, provides insight into chromosomal rearrangements among reptiles.</title>
        <authorList>
            <person name="Koochekian N."/>
            <person name="Ascanio A."/>
            <person name="Farleigh K."/>
            <person name="Card D.C."/>
            <person name="Schield D.R."/>
            <person name="Castoe T.A."/>
            <person name="Jezkova T."/>
        </authorList>
    </citation>
    <scope>NUCLEOTIDE SEQUENCE [LARGE SCALE GENOMIC DNA]</scope>
    <source>
        <strain evidence="5">NK-2021</strain>
    </source>
</reference>
<comment type="similarity">
    <text evidence="1 2">Belongs to the HPS5 family.</text>
</comment>
<comment type="subunit">
    <text evidence="2">Component of the biogenesis of lysosome-related organelles complex-2 (or BLOC2) composed of HPS3, HPS5 and HPS6.</text>
</comment>
<comment type="subcellular location">
    <subcellularLocation>
        <location evidence="2">Cytoplasm</location>
        <location evidence="2">Cytosol</location>
    </subcellularLocation>
</comment>
<dbReference type="EMBL" id="JAIPUX010003289">
    <property type="protein sequence ID" value="KAH0620944.1"/>
    <property type="molecule type" value="Genomic_DNA"/>
</dbReference>
<feature type="domain" description="HPS5-like beta-propeller" evidence="3">
    <location>
        <begin position="51"/>
        <end position="325"/>
    </location>
</feature>
<dbReference type="InterPro" id="IPR035431">
    <property type="entry name" value="HPS5"/>
</dbReference>
<dbReference type="InterPro" id="IPR056445">
    <property type="entry name" value="TPR_HPS5"/>
</dbReference>
<dbReference type="InterPro" id="IPR015943">
    <property type="entry name" value="WD40/YVTN_repeat-like_dom_sf"/>
</dbReference>
<dbReference type="InterPro" id="IPR056499">
    <property type="entry name" value="Beta-prop_HPS5-like"/>
</dbReference>